<dbReference type="PROSITE" id="PS51147">
    <property type="entry name" value="PFTA"/>
    <property type="match status" value="1"/>
</dbReference>
<dbReference type="GO" id="GO:0008318">
    <property type="term" value="F:protein prenyltransferase activity"/>
    <property type="evidence" value="ECO:0007669"/>
    <property type="project" value="InterPro"/>
</dbReference>
<name>A0A8H4BK86_MUCCL</name>
<dbReference type="GO" id="GO:0005737">
    <property type="term" value="C:cytoplasm"/>
    <property type="evidence" value="ECO:0007669"/>
    <property type="project" value="TreeGrafter"/>
</dbReference>
<evidence type="ECO:0000256" key="2">
    <source>
        <dbReference type="ARBA" id="ARBA00022602"/>
    </source>
</evidence>
<gene>
    <name evidence="5" type="ORF">FB192DRAFT_1380156</name>
</gene>
<protein>
    <submittedName>
        <fullName evidence="5">Uncharacterized protein</fullName>
    </submittedName>
</protein>
<dbReference type="AlphaFoldDB" id="A0A8H4BK86"/>
<comment type="similarity">
    <text evidence="1">Belongs to the protein prenyltransferase subunit alpha family.</text>
</comment>
<dbReference type="PANTHER" id="PTHR11129:SF3">
    <property type="entry name" value="PROTEIN PRENYLTRANSFERASE ALPHA SUBUNIT REPEAT-CONTAINING PROTEIN 1"/>
    <property type="match status" value="1"/>
</dbReference>
<keyword evidence="3" id="KW-0808">Transferase</keyword>
<sequence>MTSAHWPFCSTLHLYRPIMQLYQKLCHALDNNEINELGLLPMIPEMCDVPPESQMYHPLIVVENKLGIAKQCLAILLKEAHEHFVALNENDQQHLEQATRVMILLKPDNYTAINRRKQLIQSKYIQPKNEIALLELIFTIPKHSKSSIAWYHRQWIFAHYADLDVENEFKLCTMTSMLYPRNYYAWTYRHWVLSNYCALDPARVEQEYKNTCQWIERNISDFSGFQYLQQVMEMHKGIRRESHMQWLDTLIIRYPGHESLWCHRRFCSHLFVRSEVHCYEQHAFIENIMQDVYKNQSLALDNVSLQKEFALKFGLFHLIMEKQAHGHIFADASTAGLYLSVAPTPHFMDLQGGRTTEIKGNFECN</sequence>
<evidence type="ECO:0000256" key="1">
    <source>
        <dbReference type="ARBA" id="ARBA00006734"/>
    </source>
</evidence>
<dbReference type="Proteomes" id="UP000469890">
    <property type="component" value="Unassembled WGS sequence"/>
</dbReference>
<proteinExistence type="inferred from homology"/>
<organism evidence="5 6">
    <name type="scientific">Mucor circinelloides f. lusitanicus</name>
    <name type="common">Mucor racemosus var. lusitanicus</name>
    <dbReference type="NCBI Taxonomy" id="29924"/>
    <lineage>
        <taxon>Eukaryota</taxon>
        <taxon>Fungi</taxon>
        <taxon>Fungi incertae sedis</taxon>
        <taxon>Mucoromycota</taxon>
        <taxon>Mucoromycotina</taxon>
        <taxon>Mucoromycetes</taxon>
        <taxon>Mucorales</taxon>
        <taxon>Mucorineae</taxon>
        <taxon>Mucoraceae</taxon>
        <taxon>Mucor</taxon>
    </lineage>
</organism>
<keyword evidence="4" id="KW-0677">Repeat</keyword>
<dbReference type="EMBL" id="JAAECE010000004">
    <property type="protein sequence ID" value="KAF1802867.1"/>
    <property type="molecule type" value="Genomic_DNA"/>
</dbReference>
<evidence type="ECO:0000313" key="6">
    <source>
        <dbReference type="Proteomes" id="UP000469890"/>
    </source>
</evidence>
<reference evidence="5 6" key="1">
    <citation type="submission" date="2019-09" db="EMBL/GenBank/DDBJ databases">
        <authorList>
            <consortium name="DOE Joint Genome Institute"/>
            <person name="Mondo S.J."/>
            <person name="Navarro-Mendoza M.I."/>
            <person name="Perez-Arques C."/>
            <person name="Panchal S."/>
            <person name="Nicolas F.E."/>
            <person name="Ganguly P."/>
            <person name="Pangilinan J."/>
            <person name="Grigoriev I."/>
            <person name="Heitman J."/>
            <person name="Sanya K."/>
            <person name="Garre V."/>
        </authorList>
    </citation>
    <scope>NUCLEOTIDE SEQUENCE [LARGE SCALE GENOMIC DNA]</scope>
    <source>
        <strain evidence="5 6">MU402</strain>
    </source>
</reference>
<accession>A0A8H4BK86</accession>
<dbReference type="SUPFAM" id="SSF48439">
    <property type="entry name" value="Protein prenylyltransferase"/>
    <property type="match status" value="1"/>
</dbReference>
<dbReference type="PANTHER" id="PTHR11129">
    <property type="entry name" value="PROTEIN FARNESYLTRANSFERASE ALPHA SUBUNIT/RAB GERANYLGERANYL TRANSFERASE ALPHA SUBUNIT"/>
    <property type="match status" value="1"/>
</dbReference>
<keyword evidence="2" id="KW-0637">Prenyltransferase</keyword>
<evidence type="ECO:0000256" key="3">
    <source>
        <dbReference type="ARBA" id="ARBA00022679"/>
    </source>
</evidence>
<comment type="caution">
    <text evidence="5">The sequence shown here is derived from an EMBL/GenBank/DDBJ whole genome shotgun (WGS) entry which is preliminary data.</text>
</comment>
<evidence type="ECO:0000313" key="5">
    <source>
        <dbReference type="EMBL" id="KAF1802867.1"/>
    </source>
</evidence>
<dbReference type="Pfam" id="PF01239">
    <property type="entry name" value="PPTA"/>
    <property type="match status" value="3"/>
</dbReference>
<dbReference type="Gene3D" id="1.25.40.120">
    <property type="entry name" value="Protein prenylyltransferase"/>
    <property type="match status" value="1"/>
</dbReference>
<dbReference type="InterPro" id="IPR002088">
    <property type="entry name" value="Prenyl_trans_a"/>
</dbReference>
<evidence type="ECO:0000256" key="4">
    <source>
        <dbReference type="ARBA" id="ARBA00022737"/>
    </source>
</evidence>